<evidence type="ECO:0000313" key="2">
    <source>
        <dbReference type="Proteomes" id="UP000027153"/>
    </source>
</evidence>
<dbReference type="InterPro" id="IPR036162">
    <property type="entry name" value="Resolvase-like_N_sf"/>
</dbReference>
<proteinExistence type="predicted"/>
<evidence type="ECO:0000313" key="1">
    <source>
        <dbReference type="EMBL" id="KCZ70662.1"/>
    </source>
</evidence>
<dbReference type="EMBL" id="JMIY01000007">
    <property type="protein sequence ID" value="KCZ70662.1"/>
    <property type="molecule type" value="Genomic_DNA"/>
</dbReference>
<dbReference type="Proteomes" id="UP000027153">
    <property type="component" value="Unassembled WGS sequence"/>
</dbReference>
<accession>A0A062UZR5</accession>
<comment type="caution">
    <text evidence="1">The sequence shown here is derived from an EMBL/GenBank/DDBJ whole genome shotgun (WGS) entry which is preliminary data.</text>
</comment>
<dbReference type="GO" id="GO:0003677">
    <property type="term" value="F:DNA binding"/>
    <property type="evidence" value="ECO:0007669"/>
    <property type="project" value="InterPro"/>
</dbReference>
<keyword evidence="2" id="KW-1185">Reference proteome</keyword>
<dbReference type="AlphaFoldDB" id="A0A062UZR5"/>
<gene>
    <name evidence="1" type="ORF">ANME2D_02684</name>
</gene>
<dbReference type="GO" id="GO:0000150">
    <property type="term" value="F:DNA strand exchange activity"/>
    <property type="evidence" value="ECO:0007669"/>
    <property type="project" value="InterPro"/>
</dbReference>
<reference evidence="1 2" key="1">
    <citation type="journal article" date="2013" name="Nature">
        <title>Anaerobic oxidation of methane coupled to nitrate reduction in a novel archaeal lineage.</title>
        <authorList>
            <person name="Haroon M.F."/>
            <person name="Hu S."/>
            <person name="Shi Y."/>
            <person name="Imelfort M."/>
            <person name="Keller J."/>
            <person name="Hugenholtz P."/>
            <person name="Yuan Z."/>
            <person name="Tyson G.W."/>
        </authorList>
    </citation>
    <scope>NUCLEOTIDE SEQUENCE [LARGE SCALE GENOMIC DNA]</scope>
    <source>
        <strain evidence="1 2">ANME-2d</strain>
    </source>
</reference>
<dbReference type="SUPFAM" id="SSF53041">
    <property type="entry name" value="Resolvase-like"/>
    <property type="match status" value="1"/>
</dbReference>
<name>A0A062UZR5_9EURY</name>
<organism evidence="1 2">
    <name type="scientific">Candidatus Methanoperedens nitratireducens</name>
    <dbReference type="NCBI Taxonomy" id="1392998"/>
    <lineage>
        <taxon>Archaea</taxon>
        <taxon>Methanobacteriati</taxon>
        <taxon>Methanobacteriota</taxon>
        <taxon>Stenosarchaea group</taxon>
        <taxon>Methanomicrobia</taxon>
        <taxon>Methanosarcinales</taxon>
        <taxon>ANME-2 cluster</taxon>
        <taxon>Candidatus Methanoperedentaceae</taxon>
        <taxon>Candidatus Methanoperedens</taxon>
    </lineage>
</organism>
<sequence>MIIAYKDRLSRVGFELFTHLFRRYGTEIVVVSEVGNKKLDSEEIFEEIISLLHCYSMKLYIKRQNKKLEVGIDERN</sequence>
<protein>
    <recommendedName>
        <fullName evidence="3">Resolvase/invertase-type recombinase catalytic domain-containing protein</fullName>
    </recommendedName>
</protein>
<evidence type="ECO:0008006" key="3">
    <source>
        <dbReference type="Google" id="ProtNLM"/>
    </source>
</evidence>